<organism evidence="1 2">
    <name type="scientific">Arthrobotrys musiformis</name>
    <dbReference type="NCBI Taxonomy" id="47236"/>
    <lineage>
        <taxon>Eukaryota</taxon>
        <taxon>Fungi</taxon>
        <taxon>Dikarya</taxon>
        <taxon>Ascomycota</taxon>
        <taxon>Pezizomycotina</taxon>
        <taxon>Orbiliomycetes</taxon>
        <taxon>Orbiliales</taxon>
        <taxon>Orbiliaceae</taxon>
        <taxon>Arthrobotrys</taxon>
    </lineage>
</organism>
<protein>
    <submittedName>
        <fullName evidence="1">Uncharacterized protein</fullName>
    </submittedName>
</protein>
<accession>A0AAV9W7L6</accession>
<evidence type="ECO:0000313" key="2">
    <source>
        <dbReference type="Proteomes" id="UP001370758"/>
    </source>
</evidence>
<reference evidence="1 2" key="1">
    <citation type="submission" date="2023-08" db="EMBL/GenBank/DDBJ databases">
        <authorList>
            <person name="Palmer J.M."/>
        </authorList>
    </citation>
    <scope>NUCLEOTIDE SEQUENCE [LARGE SCALE GENOMIC DNA]</scope>
    <source>
        <strain evidence="1 2">TWF481</strain>
    </source>
</reference>
<dbReference type="AlphaFoldDB" id="A0AAV9W7L6"/>
<dbReference type="EMBL" id="JAVHJL010000005">
    <property type="protein sequence ID" value="KAK6503210.1"/>
    <property type="molecule type" value="Genomic_DNA"/>
</dbReference>
<comment type="caution">
    <text evidence="1">The sequence shown here is derived from an EMBL/GenBank/DDBJ whole genome shotgun (WGS) entry which is preliminary data.</text>
</comment>
<keyword evidence="2" id="KW-1185">Reference proteome</keyword>
<name>A0AAV9W7L6_9PEZI</name>
<proteinExistence type="predicted"/>
<dbReference type="Proteomes" id="UP001370758">
    <property type="component" value="Unassembled WGS sequence"/>
</dbReference>
<sequence length="156" mass="17702">MRGIQKRVEGDIQGHRAAVRDLGNAVVYGNSIQVASVRDPSNMRMAQRQRKTEPLYLRSAGTGVGWRMAIWDVNLGGFGGEVTRKQRSKDNSETEVCDRVNPKTMNEENCKWLLTRKMQRQGAIQGGRMRIYCEVKSSFRQSRGIFRLTRGLVSLV</sequence>
<gene>
    <name evidence="1" type="ORF">TWF481_008240</name>
</gene>
<evidence type="ECO:0000313" key="1">
    <source>
        <dbReference type="EMBL" id="KAK6503210.1"/>
    </source>
</evidence>